<gene>
    <name evidence="1" type="ORF">AMSG_09640</name>
</gene>
<evidence type="ECO:0008006" key="3">
    <source>
        <dbReference type="Google" id="ProtNLM"/>
    </source>
</evidence>
<evidence type="ECO:0000313" key="1">
    <source>
        <dbReference type="EMBL" id="KNC53990.1"/>
    </source>
</evidence>
<evidence type="ECO:0000313" key="2">
    <source>
        <dbReference type="Proteomes" id="UP000054408"/>
    </source>
</evidence>
<accession>A0A0L0DNZ7</accession>
<dbReference type="EMBL" id="GL349484">
    <property type="protein sequence ID" value="KNC53990.1"/>
    <property type="molecule type" value="Genomic_DNA"/>
</dbReference>
<dbReference type="Gene3D" id="1.25.40.20">
    <property type="entry name" value="Ankyrin repeat-containing domain"/>
    <property type="match status" value="1"/>
</dbReference>
<name>A0A0L0DNZ7_THETB</name>
<dbReference type="Proteomes" id="UP000054408">
    <property type="component" value="Unassembled WGS sequence"/>
</dbReference>
<protein>
    <recommendedName>
        <fullName evidence="3">Ankyrin repeat protein</fullName>
    </recommendedName>
</protein>
<dbReference type="GeneID" id="25568063"/>
<sequence length="250" mass="25826">MPINVAVIMPMAPIVLVVPGVLLVANIPGPLPTWLVIASIQRSQPHGQPNGRLLVLIWPAPDWLRLLVAVVLERPGASMPAAKARVTPPWAAGESALLAAANAGCVEAVRVLVEAGGVRRSVAADAALTAIVTGPHIDILALLALTDGVVFTTRHVAAALDALPALEVLLMVADDHGLDLRHALALAIDASNAPAVAVLLDAPSLSDISFHAHGPLRRALARRQSPDAPADAAEAVVDLLLSSLFTNQLS</sequence>
<dbReference type="RefSeq" id="XP_013754192.1">
    <property type="nucleotide sequence ID" value="XM_013898738.1"/>
</dbReference>
<keyword evidence="2" id="KW-1185">Reference proteome</keyword>
<reference evidence="1 2" key="1">
    <citation type="submission" date="2010-05" db="EMBL/GenBank/DDBJ databases">
        <title>The Genome Sequence of Thecamonas trahens ATCC 50062.</title>
        <authorList>
            <consortium name="The Broad Institute Genome Sequencing Platform"/>
            <person name="Russ C."/>
            <person name="Cuomo C."/>
            <person name="Shea T."/>
            <person name="Young S.K."/>
            <person name="Zeng Q."/>
            <person name="Koehrsen M."/>
            <person name="Haas B."/>
            <person name="Borodovsky M."/>
            <person name="Guigo R."/>
            <person name="Alvarado L."/>
            <person name="Berlin A."/>
            <person name="Bochicchio J."/>
            <person name="Borenstein D."/>
            <person name="Chapman S."/>
            <person name="Chen Z."/>
            <person name="Freedman E."/>
            <person name="Gellesch M."/>
            <person name="Goldberg J."/>
            <person name="Griggs A."/>
            <person name="Gujja S."/>
            <person name="Heilman E."/>
            <person name="Heiman D."/>
            <person name="Hepburn T."/>
            <person name="Howarth C."/>
            <person name="Jen D."/>
            <person name="Larson L."/>
            <person name="Mehta T."/>
            <person name="Park D."/>
            <person name="Pearson M."/>
            <person name="Roberts A."/>
            <person name="Saif S."/>
            <person name="Shenoy N."/>
            <person name="Sisk P."/>
            <person name="Stolte C."/>
            <person name="Sykes S."/>
            <person name="Thomson T."/>
            <person name="Walk T."/>
            <person name="White J."/>
            <person name="Yandava C."/>
            <person name="Burger G."/>
            <person name="Gray M.W."/>
            <person name="Holland P.W.H."/>
            <person name="King N."/>
            <person name="Lang F.B.F."/>
            <person name="Roger A.J."/>
            <person name="Ruiz-Trillo I."/>
            <person name="Lander E."/>
            <person name="Nusbaum C."/>
        </authorList>
    </citation>
    <scope>NUCLEOTIDE SEQUENCE [LARGE SCALE GENOMIC DNA]</scope>
    <source>
        <strain evidence="1 2">ATCC 50062</strain>
    </source>
</reference>
<proteinExistence type="predicted"/>
<dbReference type="InterPro" id="IPR036770">
    <property type="entry name" value="Ankyrin_rpt-contain_sf"/>
</dbReference>
<organism evidence="1 2">
    <name type="scientific">Thecamonas trahens ATCC 50062</name>
    <dbReference type="NCBI Taxonomy" id="461836"/>
    <lineage>
        <taxon>Eukaryota</taxon>
        <taxon>Apusozoa</taxon>
        <taxon>Apusomonadida</taxon>
        <taxon>Apusomonadidae</taxon>
        <taxon>Thecamonas</taxon>
    </lineage>
</organism>
<dbReference type="AlphaFoldDB" id="A0A0L0DNZ7"/>